<gene>
    <name evidence="1" type="ORF">ACFSRZ_03000</name>
</gene>
<sequence length="248" mass="26067">MKKLSIFAFFLTIGLLFTSCEENENPIFDNVNGQTLAQLSASAGALATPAEGASMTVNVLVTTVSNTDRAISFVTSEDNTATAGQYQLSGLVIPAGEYVGTVTITSVFAGLPDQGSVYLDLNLTGIEGSDAYVENGNIRVEMFKKCDIPAGNYVIDMQDSYGDGWNGASITVTIDGVATDYTVSAAQGSAAQHVINVPSGTDQLDFAFNSGSWDSEITYQITSPNNIVIINDGPNPTIGTVVYNPCNI</sequence>
<organism evidence="1 2">
    <name type="scientific">Pseudotenacibaculum haliotis</name>
    <dbReference type="NCBI Taxonomy" id="1862138"/>
    <lineage>
        <taxon>Bacteria</taxon>
        <taxon>Pseudomonadati</taxon>
        <taxon>Bacteroidota</taxon>
        <taxon>Flavobacteriia</taxon>
        <taxon>Flavobacteriales</taxon>
        <taxon>Flavobacteriaceae</taxon>
        <taxon>Pseudotenacibaculum</taxon>
    </lineage>
</organism>
<dbReference type="Proteomes" id="UP001597508">
    <property type="component" value="Unassembled WGS sequence"/>
</dbReference>
<proteinExistence type="predicted"/>
<name>A0ABW5LQZ9_9FLAO</name>
<dbReference type="EMBL" id="JBHULH010000001">
    <property type="protein sequence ID" value="MFD2566324.1"/>
    <property type="molecule type" value="Genomic_DNA"/>
</dbReference>
<evidence type="ECO:0008006" key="3">
    <source>
        <dbReference type="Google" id="ProtNLM"/>
    </source>
</evidence>
<dbReference type="RefSeq" id="WP_379665032.1">
    <property type="nucleotide sequence ID" value="NZ_JBHULH010000001.1"/>
</dbReference>
<protein>
    <recommendedName>
        <fullName evidence="3">DUF4382 domain-containing protein</fullName>
    </recommendedName>
</protein>
<comment type="caution">
    <text evidence="1">The sequence shown here is derived from an EMBL/GenBank/DDBJ whole genome shotgun (WGS) entry which is preliminary data.</text>
</comment>
<evidence type="ECO:0000313" key="2">
    <source>
        <dbReference type="Proteomes" id="UP001597508"/>
    </source>
</evidence>
<evidence type="ECO:0000313" key="1">
    <source>
        <dbReference type="EMBL" id="MFD2566324.1"/>
    </source>
</evidence>
<reference evidence="2" key="1">
    <citation type="journal article" date="2019" name="Int. J. Syst. Evol. Microbiol.">
        <title>The Global Catalogue of Microorganisms (GCM) 10K type strain sequencing project: providing services to taxonomists for standard genome sequencing and annotation.</title>
        <authorList>
            <consortium name="The Broad Institute Genomics Platform"/>
            <consortium name="The Broad Institute Genome Sequencing Center for Infectious Disease"/>
            <person name="Wu L."/>
            <person name="Ma J."/>
        </authorList>
    </citation>
    <scope>NUCLEOTIDE SEQUENCE [LARGE SCALE GENOMIC DNA]</scope>
    <source>
        <strain evidence="2">KCTC 52127</strain>
    </source>
</reference>
<accession>A0ABW5LQZ9</accession>
<keyword evidence="2" id="KW-1185">Reference proteome</keyword>
<dbReference type="PROSITE" id="PS51257">
    <property type="entry name" value="PROKAR_LIPOPROTEIN"/>
    <property type="match status" value="1"/>
</dbReference>